<reference evidence="2 3" key="1">
    <citation type="submission" date="2018-03" db="EMBL/GenBank/DDBJ databases">
        <title>Novel Streptomyces sp. from soil.</title>
        <authorList>
            <person name="Tan G.Y.A."/>
            <person name="Lee Z.Y."/>
        </authorList>
    </citation>
    <scope>NUCLEOTIDE SEQUENCE [LARGE SCALE GENOMIC DNA]</scope>
    <source>
        <strain evidence="2 3">ST5x</strain>
    </source>
</reference>
<comment type="caution">
    <text evidence="2">The sequence shown here is derived from an EMBL/GenBank/DDBJ whole genome shotgun (WGS) entry which is preliminary data.</text>
</comment>
<gene>
    <name evidence="2" type="ORF">C6N75_18740</name>
</gene>
<dbReference type="InterPro" id="IPR036388">
    <property type="entry name" value="WH-like_DNA-bd_sf"/>
</dbReference>
<dbReference type="RefSeq" id="WP_105870061.1">
    <property type="nucleotide sequence ID" value="NZ_PVLV01000286.1"/>
</dbReference>
<dbReference type="SMART" id="SM00347">
    <property type="entry name" value="HTH_MARR"/>
    <property type="match status" value="1"/>
</dbReference>
<dbReference type="PANTHER" id="PTHR33164">
    <property type="entry name" value="TRANSCRIPTIONAL REGULATOR, MARR FAMILY"/>
    <property type="match status" value="1"/>
</dbReference>
<dbReference type="InterPro" id="IPR000835">
    <property type="entry name" value="HTH_MarR-typ"/>
</dbReference>
<dbReference type="Pfam" id="PF01047">
    <property type="entry name" value="MarR"/>
    <property type="match status" value="1"/>
</dbReference>
<dbReference type="GO" id="GO:0003700">
    <property type="term" value="F:DNA-binding transcription factor activity"/>
    <property type="evidence" value="ECO:0007669"/>
    <property type="project" value="InterPro"/>
</dbReference>
<dbReference type="InterPro" id="IPR036390">
    <property type="entry name" value="WH_DNA-bd_sf"/>
</dbReference>
<sequence length="173" mass="18960">MRSPDTPPTSFPPDGPADPVGLQNFAVLLRRMNGEFNRIAHEFAQAHGLHLTDVQALIAILDAGAGPGGPGSGTAEPMTPGRLRRQLNLTSGAMTACLDRLERLGHVRRVRAADDRRVVHLHYAESARELARDYFQPLARSTDAARARFTRAELLTVVRFLGEMNTQLDALRS</sequence>
<dbReference type="GO" id="GO:0006950">
    <property type="term" value="P:response to stress"/>
    <property type="evidence" value="ECO:0007669"/>
    <property type="project" value="TreeGrafter"/>
</dbReference>
<dbReference type="PROSITE" id="PS50995">
    <property type="entry name" value="HTH_MARR_2"/>
    <property type="match status" value="1"/>
</dbReference>
<evidence type="ECO:0000313" key="2">
    <source>
        <dbReference type="EMBL" id="PRH77726.1"/>
    </source>
</evidence>
<dbReference type="PANTHER" id="PTHR33164:SF106">
    <property type="entry name" value="TRANSCRIPTIONAL REGULATORY PROTEIN"/>
    <property type="match status" value="1"/>
</dbReference>
<feature type="domain" description="HTH marR-type" evidence="1">
    <location>
        <begin position="22"/>
        <end position="166"/>
    </location>
</feature>
<dbReference type="InterPro" id="IPR039422">
    <property type="entry name" value="MarR/SlyA-like"/>
</dbReference>
<keyword evidence="3" id="KW-1185">Reference proteome</keyword>
<evidence type="ECO:0000313" key="3">
    <source>
        <dbReference type="Proteomes" id="UP000239322"/>
    </source>
</evidence>
<proteinExistence type="predicted"/>
<dbReference type="AlphaFoldDB" id="A0A2S9PTI2"/>
<dbReference type="SUPFAM" id="SSF46785">
    <property type="entry name" value="Winged helix' DNA-binding domain"/>
    <property type="match status" value="1"/>
</dbReference>
<evidence type="ECO:0000259" key="1">
    <source>
        <dbReference type="PROSITE" id="PS50995"/>
    </source>
</evidence>
<dbReference type="Proteomes" id="UP000239322">
    <property type="component" value="Unassembled WGS sequence"/>
</dbReference>
<organism evidence="2 3">
    <name type="scientific">Streptomyces solincola</name>
    <dbReference type="NCBI Taxonomy" id="2100817"/>
    <lineage>
        <taxon>Bacteria</taxon>
        <taxon>Bacillati</taxon>
        <taxon>Actinomycetota</taxon>
        <taxon>Actinomycetes</taxon>
        <taxon>Kitasatosporales</taxon>
        <taxon>Streptomycetaceae</taxon>
        <taxon>Streptomyces</taxon>
    </lineage>
</organism>
<protein>
    <submittedName>
        <fullName evidence="2">MarR family transcriptional regulator</fullName>
    </submittedName>
</protein>
<name>A0A2S9PTI2_9ACTN</name>
<dbReference type="PRINTS" id="PR00598">
    <property type="entry name" value="HTHMARR"/>
</dbReference>
<dbReference type="EMBL" id="PVLV01000286">
    <property type="protein sequence ID" value="PRH77726.1"/>
    <property type="molecule type" value="Genomic_DNA"/>
</dbReference>
<dbReference type="Gene3D" id="1.10.10.10">
    <property type="entry name" value="Winged helix-like DNA-binding domain superfamily/Winged helix DNA-binding domain"/>
    <property type="match status" value="1"/>
</dbReference>
<accession>A0A2S9PTI2</accession>
<dbReference type="OrthoDB" id="3694026at2"/>